<sequence>MINAPVLRKLCLQIVFNLLGSTKTGLLLFDKRLPPLMGFLSIEGINVSVSDKISITNTLQSLKEAKQYGFNRTMPYVQFYSELVRGARLSSASFASQIHQIRSQCRIFSVVYSMNTYLAPSATLRHTTIVDPPKDAKHPGRKGGYFYVYFFGSYQFAFVGSKHIFEYTKHHRACFDRSNLNPQYIIGVKASERVARYLRDERDQVDRPFFNSYADADAHVYFSNVDIDWNSAFIEVPVPSRAVTNEDSVEVEKQASEKKPKKGNGKKGTMCKGKKNRAVFATVNVKNVKGIKELVPNEVYVYLKRCNPLDFESKELYVNLVRCNEDKELKDVYYSALRRERS</sequence>
<gene>
    <name evidence="2" type="primary">NCL1_45618</name>
    <name evidence="2" type="ORF">TNIN_487551</name>
</gene>
<dbReference type="OrthoDB" id="6727154at2759"/>
<organism evidence="2 3">
    <name type="scientific">Trichonephila inaurata madagascariensis</name>
    <dbReference type="NCBI Taxonomy" id="2747483"/>
    <lineage>
        <taxon>Eukaryota</taxon>
        <taxon>Metazoa</taxon>
        <taxon>Ecdysozoa</taxon>
        <taxon>Arthropoda</taxon>
        <taxon>Chelicerata</taxon>
        <taxon>Arachnida</taxon>
        <taxon>Araneae</taxon>
        <taxon>Araneomorphae</taxon>
        <taxon>Entelegynae</taxon>
        <taxon>Araneoidea</taxon>
        <taxon>Nephilidae</taxon>
        <taxon>Trichonephila</taxon>
        <taxon>Trichonephila inaurata</taxon>
    </lineage>
</organism>
<dbReference type="AlphaFoldDB" id="A0A8X7CE90"/>
<evidence type="ECO:0000313" key="2">
    <source>
        <dbReference type="EMBL" id="GFY62960.1"/>
    </source>
</evidence>
<dbReference type="SUPFAM" id="SSF63748">
    <property type="entry name" value="Tudor/PWWP/MBT"/>
    <property type="match status" value="1"/>
</dbReference>
<name>A0A8X7CE90_9ARAC</name>
<dbReference type="Gene3D" id="2.30.30.140">
    <property type="match status" value="1"/>
</dbReference>
<evidence type="ECO:0000256" key="1">
    <source>
        <dbReference type="SAM" id="MobiDB-lite"/>
    </source>
</evidence>
<dbReference type="EMBL" id="BMAV01014526">
    <property type="protein sequence ID" value="GFY62960.1"/>
    <property type="molecule type" value="Genomic_DNA"/>
</dbReference>
<evidence type="ECO:0000313" key="3">
    <source>
        <dbReference type="Proteomes" id="UP000886998"/>
    </source>
</evidence>
<comment type="caution">
    <text evidence="2">The sequence shown here is derived from an EMBL/GenBank/DDBJ whole genome shotgun (WGS) entry which is preliminary data.</text>
</comment>
<feature type="region of interest" description="Disordered" evidence="1">
    <location>
        <begin position="245"/>
        <end position="271"/>
    </location>
</feature>
<proteinExistence type="predicted"/>
<dbReference type="Proteomes" id="UP000886998">
    <property type="component" value="Unassembled WGS sequence"/>
</dbReference>
<keyword evidence="3" id="KW-1185">Reference proteome</keyword>
<reference evidence="2" key="1">
    <citation type="submission" date="2020-08" db="EMBL/GenBank/DDBJ databases">
        <title>Multicomponent nature underlies the extraordinary mechanical properties of spider dragline silk.</title>
        <authorList>
            <person name="Kono N."/>
            <person name="Nakamura H."/>
            <person name="Mori M."/>
            <person name="Yoshida Y."/>
            <person name="Ohtoshi R."/>
            <person name="Malay A.D."/>
            <person name="Moran D.A.P."/>
            <person name="Tomita M."/>
            <person name="Numata K."/>
            <person name="Arakawa K."/>
        </authorList>
    </citation>
    <scope>NUCLEOTIDE SEQUENCE</scope>
</reference>
<accession>A0A8X7CE90</accession>
<protein>
    <submittedName>
        <fullName evidence="2">Uncharacterized protein</fullName>
    </submittedName>
</protein>